<evidence type="ECO:0000313" key="4">
    <source>
        <dbReference type="EMBL" id="MFD0914798.1"/>
    </source>
</evidence>
<dbReference type="Gene3D" id="3.40.50.410">
    <property type="entry name" value="von Willebrand factor, type A domain"/>
    <property type="match status" value="1"/>
</dbReference>
<dbReference type="RefSeq" id="WP_377210660.1">
    <property type="nucleotide sequence ID" value="NZ_JBHTJV010000002.1"/>
</dbReference>
<organism evidence="4 5">
    <name type="scientific">Pseudahrensia aquimaris</name>
    <dbReference type="NCBI Taxonomy" id="744461"/>
    <lineage>
        <taxon>Bacteria</taxon>
        <taxon>Pseudomonadati</taxon>
        <taxon>Pseudomonadota</taxon>
        <taxon>Alphaproteobacteria</taxon>
        <taxon>Hyphomicrobiales</taxon>
        <taxon>Ahrensiaceae</taxon>
        <taxon>Pseudahrensia</taxon>
    </lineage>
</organism>
<proteinExistence type="predicted"/>
<feature type="chain" id="PRO_5045615006" evidence="2">
    <location>
        <begin position="23"/>
        <end position="686"/>
    </location>
</feature>
<accession>A0ABW3FAE9</accession>
<comment type="caution">
    <text evidence="4">The sequence shown here is derived from an EMBL/GenBank/DDBJ whole genome shotgun (WGS) entry which is preliminary data.</text>
</comment>
<keyword evidence="5" id="KW-1185">Reference proteome</keyword>
<evidence type="ECO:0000256" key="1">
    <source>
        <dbReference type="SAM" id="MobiDB-lite"/>
    </source>
</evidence>
<dbReference type="EMBL" id="JBHTJV010000002">
    <property type="protein sequence ID" value="MFD0914798.1"/>
    <property type="molecule type" value="Genomic_DNA"/>
</dbReference>
<feature type="signal peptide" evidence="2">
    <location>
        <begin position="1"/>
        <end position="22"/>
    </location>
</feature>
<dbReference type="SMART" id="SM00327">
    <property type="entry name" value="VWA"/>
    <property type="match status" value="1"/>
</dbReference>
<evidence type="ECO:0000256" key="2">
    <source>
        <dbReference type="SAM" id="SignalP"/>
    </source>
</evidence>
<dbReference type="SUPFAM" id="SSF53300">
    <property type="entry name" value="vWA-like"/>
    <property type="match status" value="1"/>
</dbReference>
<dbReference type="InterPro" id="IPR036465">
    <property type="entry name" value="vWFA_dom_sf"/>
</dbReference>
<dbReference type="Pfam" id="PF13519">
    <property type="entry name" value="VWA_2"/>
    <property type="match status" value="1"/>
</dbReference>
<evidence type="ECO:0000313" key="5">
    <source>
        <dbReference type="Proteomes" id="UP001597101"/>
    </source>
</evidence>
<sequence length="686" mass="73241">MLKRFTFAAMTASLAFAPVSFAQQADDGRNVMVVFDGSGSMWGQIEGRAKIEIARDVLSSVLSETTGNMTIGMIAYGHRKKGQCSDIETVVTPGPAARTVPQMINSANGIQPKGKTPLSDAVRMAAEGLRYTENEATVVLVTDGIETCDADPCALATELERTGINFTTHVVGFGLSKDEGQQVACLAENTGGKFISADDAGALKQALNETLSDFEPEVEVDPATVPRNVQLTLRDTEQGNMLTIRHLEITPDPNNAQPWPQDFQLRYEGAPSSAEGRFVPGEYAITVRRSGEGRAAGYTAPVVFTVEPGEGMQSIDIAMAARLKVNPFIRAGMPYDAKSPPPGGVKSKGYLALGLYKIENGTIAEKAVMTENGGFEIGVPPGKYMLRGTMDRTTTREREIEVKAGTLTEIDFDMELSSVELVALQDGQPTDRQTTYFYDKPRSGRNYWRGGYGGEGNPFYLAAGQWVVNLGREGGGKRRSEILLIVPETPGTLSLRVPEGQALSQADLAVLADPAYRACKGYGGVKHNGCIVPFADQRKAEAPQPKPAENTTPDSDASKVDMAALEGYWARIGDSNQVDGQALAQLCSSAPLALLADGRLIDLRRNAQGFAATAKRTCTSSDAGTYQCAGEGNSLPVSLLPEQAAPQLCLSGANNSKLCARLQRCDAASFQGLDQAARDSLEAATR</sequence>
<dbReference type="InterPro" id="IPR002035">
    <property type="entry name" value="VWF_A"/>
</dbReference>
<dbReference type="Proteomes" id="UP001597101">
    <property type="component" value="Unassembled WGS sequence"/>
</dbReference>
<gene>
    <name evidence="4" type="ORF">ACFQ14_00085</name>
</gene>
<dbReference type="PROSITE" id="PS50234">
    <property type="entry name" value="VWFA"/>
    <property type="match status" value="1"/>
</dbReference>
<name>A0ABW3FAE9_9HYPH</name>
<protein>
    <submittedName>
        <fullName evidence="4">VWA domain-containing protein</fullName>
    </submittedName>
</protein>
<keyword evidence="2" id="KW-0732">Signal</keyword>
<feature type="domain" description="VWFA" evidence="3">
    <location>
        <begin position="30"/>
        <end position="211"/>
    </location>
</feature>
<evidence type="ECO:0000259" key="3">
    <source>
        <dbReference type="PROSITE" id="PS50234"/>
    </source>
</evidence>
<feature type="region of interest" description="Disordered" evidence="1">
    <location>
        <begin position="539"/>
        <end position="558"/>
    </location>
</feature>
<reference evidence="5" key="1">
    <citation type="journal article" date="2019" name="Int. J. Syst. Evol. Microbiol.">
        <title>The Global Catalogue of Microorganisms (GCM) 10K type strain sequencing project: providing services to taxonomists for standard genome sequencing and annotation.</title>
        <authorList>
            <consortium name="The Broad Institute Genomics Platform"/>
            <consortium name="The Broad Institute Genome Sequencing Center for Infectious Disease"/>
            <person name="Wu L."/>
            <person name="Ma J."/>
        </authorList>
    </citation>
    <scope>NUCLEOTIDE SEQUENCE [LARGE SCALE GENOMIC DNA]</scope>
    <source>
        <strain evidence="5">CCUG 60023</strain>
    </source>
</reference>